<reference evidence="1" key="1">
    <citation type="journal article" date="2025" name="Int. J. Syst. Evol. Microbiol.">
        <title>Inconstantimicrobium mannanitabidum sp. nov., a novel member of the family Clostridiaceae isolated from anoxic soil under the treatment of reductive soil disinfestation.</title>
        <authorList>
            <person name="Ueki A."/>
            <person name="Tonouchi A."/>
            <person name="Honma S."/>
            <person name="Kaku N."/>
            <person name="Ueki K."/>
        </authorList>
    </citation>
    <scope>NUCLEOTIDE SEQUENCE</scope>
    <source>
        <strain evidence="1">TW13</strain>
    </source>
</reference>
<dbReference type="Proteomes" id="UP001058074">
    <property type="component" value="Unassembled WGS sequence"/>
</dbReference>
<comment type="caution">
    <text evidence="1">The sequence shown here is derived from an EMBL/GenBank/DDBJ whole genome shotgun (WGS) entry which is preliminary data.</text>
</comment>
<keyword evidence="2" id="KW-1185">Reference proteome</keyword>
<organism evidence="1 2">
    <name type="scientific">Inconstantimicrobium mannanitabidum</name>
    <dbReference type="NCBI Taxonomy" id="1604901"/>
    <lineage>
        <taxon>Bacteria</taxon>
        <taxon>Bacillati</taxon>
        <taxon>Bacillota</taxon>
        <taxon>Clostridia</taxon>
        <taxon>Eubacteriales</taxon>
        <taxon>Clostridiaceae</taxon>
        <taxon>Inconstantimicrobium</taxon>
    </lineage>
</organism>
<keyword evidence="1" id="KW-0418">Kinase</keyword>
<keyword evidence="1" id="KW-0808">Transferase</keyword>
<protein>
    <submittedName>
        <fullName evidence="1">NAD kinase</fullName>
    </submittedName>
</protein>
<sequence length="273" mass="30256">MKKIGININGSKDKNGIIYNEMVNALKAEFSAAEIYKVSDKQEFLKHNLDLIFILGGDGTILRAAREFSPYADTPILGINIGNLGFLSTIEYEDLTHSLKKIKNKEFRIEKRLMLKSEIKGINSSNISFSLNDLVISRGTLSRMAKYNIEINGEKYIDFKGDGVIVSTPTGSTAYSFSAGGPIVYPTLKVITITPICPHAPSIRPIVIDENSKIKITATATDSVLYASTDGQKFSLLEEDFEVLISKSDRECNLIVVNELNYYDVLSRKLIGN</sequence>
<gene>
    <name evidence="1" type="primary">nadK</name>
    <name evidence="1" type="ORF">rsdtw13_14190</name>
</gene>
<accession>A0ACB5RAT8</accession>
<proteinExistence type="predicted"/>
<evidence type="ECO:0000313" key="2">
    <source>
        <dbReference type="Proteomes" id="UP001058074"/>
    </source>
</evidence>
<evidence type="ECO:0000313" key="1">
    <source>
        <dbReference type="EMBL" id="GKX66161.1"/>
    </source>
</evidence>
<dbReference type="EMBL" id="BROD01000001">
    <property type="protein sequence ID" value="GKX66161.1"/>
    <property type="molecule type" value="Genomic_DNA"/>
</dbReference>
<name>A0ACB5RAT8_9CLOT</name>